<dbReference type="PANTHER" id="PTHR33745">
    <property type="entry name" value="RSBT ANTAGONIST PROTEIN RSBS-RELATED"/>
    <property type="match status" value="1"/>
</dbReference>
<comment type="caution">
    <text evidence="3">The sequence shown here is derived from an EMBL/GenBank/DDBJ whole genome shotgun (WGS) entry which is preliminary data.</text>
</comment>
<dbReference type="InterPro" id="IPR051932">
    <property type="entry name" value="Bact_StressResp_Reg"/>
</dbReference>
<dbReference type="InterPro" id="IPR036513">
    <property type="entry name" value="STAS_dom_sf"/>
</dbReference>
<dbReference type="PROSITE" id="PS50801">
    <property type="entry name" value="STAS"/>
    <property type="match status" value="1"/>
</dbReference>
<keyword evidence="1" id="KW-0597">Phosphoprotein</keyword>
<dbReference type="Proteomes" id="UP000031563">
    <property type="component" value="Unassembled WGS sequence"/>
</dbReference>
<dbReference type="RefSeq" id="WP_040036119.1">
    <property type="nucleotide sequence ID" value="NZ_JWIQ02000001.1"/>
</dbReference>
<reference evidence="3" key="1">
    <citation type="submission" date="2015-02" db="EMBL/GenBank/DDBJ databases">
        <title>Genome Assembly of Bacillaceae bacterium MTCC 8252.</title>
        <authorList>
            <person name="Verma A."/>
            <person name="Khatri I."/>
            <person name="Mual P."/>
            <person name="Subramanian S."/>
            <person name="Krishnamurthi S."/>
        </authorList>
    </citation>
    <scope>NUCLEOTIDE SEQUENCE [LARGE SCALE GENOMIC DNA]</scope>
    <source>
        <strain evidence="3">MTCC 8252</strain>
    </source>
</reference>
<gene>
    <name evidence="3" type="ORF">QY95_01031</name>
</gene>
<dbReference type="Gene3D" id="3.30.750.24">
    <property type="entry name" value="STAS domain"/>
    <property type="match status" value="1"/>
</dbReference>
<sequence length="274" mass="32059">MKLNKQIYDFFQERLEQLTEDWYNSLDKSDPEGIYATDDPERIANLKDQNFRFHKNLTQLLILEEEAFYEQFEDWITEISSDKEHLNTPIHFIIREFTRTREQYMDLIDEFSRQNDEVNQLRIDRWKDKIVRVIDRVVLQFTEETYKYQRKLLEAQKEMINELSSPVIKLKGGTALLPLVGDIDTARAKFILENTLQQCADLHISHLLIDVSGVVMIDTMVAYQLFQLIDALELIGVKSTLSGIRPEIAQTAVQLGLNFEKVHTVSTLAKAINF</sequence>
<dbReference type="STRING" id="1221996.QY95_01031"/>
<dbReference type="AlphaFoldDB" id="A0A0F5I671"/>
<dbReference type="Pfam" id="PF01740">
    <property type="entry name" value="STAS"/>
    <property type="match status" value="1"/>
</dbReference>
<name>A0A0F5I671_BACTR</name>
<keyword evidence="4" id="KW-1185">Reference proteome</keyword>
<feature type="domain" description="STAS" evidence="2">
    <location>
        <begin position="164"/>
        <end position="274"/>
    </location>
</feature>
<evidence type="ECO:0000313" key="4">
    <source>
        <dbReference type="Proteomes" id="UP000031563"/>
    </source>
</evidence>
<evidence type="ECO:0000313" key="3">
    <source>
        <dbReference type="EMBL" id="KKB40968.1"/>
    </source>
</evidence>
<dbReference type="InterPro" id="IPR002645">
    <property type="entry name" value="STAS_dom"/>
</dbReference>
<protein>
    <submittedName>
        <fullName evidence="3">RsbR, positive regulator of sigma-B</fullName>
    </submittedName>
</protein>
<accession>A0A0F5I671</accession>
<evidence type="ECO:0000259" key="2">
    <source>
        <dbReference type="PROSITE" id="PS50801"/>
    </source>
</evidence>
<dbReference type="SUPFAM" id="SSF52091">
    <property type="entry name" value="SpoIIaa-like"/>
    <property type="match status" value="1"/>
</dbReference>
<proteinExistence type="predicted"/>
<dbReference type="PANTHER" id="PTHR33745:SF3">
    <property type="entry name" value="RSBT CO-ANTAGONIST PROTEIN RSBRC"/>
    <property type="match status" value="1"/>
</dbReference>
<evidence type="ECO:0000256" key="1">
    <source>
        <dbReference type="ARBA" id="ARBA00022553"/>
    </source>
</evidence>
<dbReference type="CDD" id="cd07041">
    <property type="entry name" value="STAS_RsbR_RsbS_like"/>
    <property type="match status" value="1"/>
</dbReference>
<dbReference type="OrthoDB" id="9800154at2"/>
<dbReference type="EMBL" id="JWIR02000025">
    <property type="protein sequence ID" value="KKB40968.1"/>
    <property type="molecule type" value="Genomic_DNA"/>
</dbReference>
<organism evidence="3 4">
    <name type="scientific">Bacillus thermotolerans</name>
    <name type="common">Quasibacillus thermotolerans</name>
    <dbReference type="NCBI Taxonomy" id="1221996"/>
    <lineage>
        <taxon>Bacteria</taxon>
        <taxon>Bacillati</taxon>
        <taxon>Bacillota</taxon>
        <taxon>Bacilli</taxon>
        <taxon>Bacillales</taxon>
        <taxon>Bacillaceae</taxon>
        <taxon>Bacillus</taxon>
    </lineage>
</organism>